<reference evidence="2 3" key="1">
    <citation type="submission" date="2020-04" db="EMBL/GenBank/DDBJ databases">
        <authorList>
            <person name="Doyle D.A."/>
        </authorList>
    </citation>
    <scope>NUCLEOTIDE SEQUENCE [LARGE SCALE GENOMIC DNA]</scope>
    <source>
        <strain evidence="2 3">P21</strain>
    </source>
</reference>
<reference evidence="2 3" key="2">
    <citation type="submission" date="2020-06" db="EMBL/GenBank/DDBJ databases">
        <title>Complete Genome Sequence of Clostridium muelleri sp. nov. P21T, an Acid-Alcohol Producing Acetogen Isolated from Old Hay.</title>
        <authorList>
            <person name="Duncan K.E."/>
            <person name="Tanner R.S."/>
        </authorList>
    </citation>
    <scope>NUCLEOTIDE SEQUENCE [LARGE SCALE GENOMIC DNA]</scope>
    <source>
        <strain evidence="2 3">P21</strain>
    </source>
</reference>
<name>A0A7Y0EDQ3_9CLOT</name>
<evidence type="ECO:0000259" key="1">
    <source>
        <dbReference type="Pfam" id="PF07238"/>
    </source>
</evidence>
<evidence type="ECO:0000313" key="3">
    <source>
        <dbReference type="Proteomes" id="UP000537131"/>
    </source>
</evidence>
<dbReference type="Proteomes" id="UP000537131">
    <property type="component" value="Unassembled WGS sequence"/>
</dbReference>
<dbReference type="EMBL" id="JABBNI010000001">
    <property type="protein sequence ID" value="NMM61227.1"/>
    <property type="molecule type" value="Genomic_DNA"/>
</dbReference>
<dbReference type="AlphaFoldDB" id="A0A7Y0EDQ3"/>
<dbReference type="InterPro" id="IPR009875">
    <property type="entry name" value="PilZ_domain"/>
</dbReference>
<dbReference type="Pfam" id="PF07238">
    <property type="entry name" value="PilZ"/>
    <property type="match status" value="1"/>
</dbReference>
<dbReference type="RefSeq" id="WP_169295838.1">
    <property type="nucleotide sequence ID" value="NZ_JABBNI010000001.1"/>
</dbReference>
<feature type="domain" description="PilZ" evidence="1">
    <location>
        <begin position="97"/>
        <end position="212"/>
    </location>
</feature>
<protein>
    <submittedName>
        <fullName evidence="2">PilZ domain-containing protein</fullName>
    </submittedName>
</protein>
<dbReference type="GO" id="GO:0035438">
    <property type="term" value="F:cyclic-di-GMP binding"/>
    <property type="evidence" value="ECO:0007669"/>
    <property type="project" value="InterPro"/>
</dbReference>
<dbReference type="Gene3D" id="2.40.10.220">
    <property type="entry name" value="predicted glycosyltransferase like domains"/>
    <property type="match status" value="1"/>
</dbReference>
<sequence>MDRLALKNLSLFEQMQFIINNELYDGKILKKYDECLAIKVHILQNNYTPFQVNDNAKYILVSESEALRCNSRVLGSKIEGNYNIVLLETPEIINKIERRQSPRIKIVKDIEYYFLPSKAEIKSISEISSTYYSKLKKSFTIDLSIGGVSLVTYESNLDSRNAIITLHLDEDINALCNVIRVEQNTNNCNYKTALQFKEIDNSKLRLINDFVNRKLRLKK</sequence>
<keyword evidence="3" id="KW-1185">Reference proteome</keyword>
<comment type="caution">
    <text evidence="2">The sequence shown here is derived from an EMBL/GenBank/DDBJ whole genome shotgun (WGS) entry which is preliminary data.</text>
</comment>
<proteinExistence type="predicted"/>
<organism evidence="2 3">
    <name type="scientific">Clostridium muellerianum</name>
    <dbReference type="NCBI Taxonomy" id="2716538"/>
    <lineage>
        <taxon>Bacteria</taxon>
        <taxon>Bacillati</taxon>
        <taxon>Bacillota</taxon>
        <taxon>Clostridia</taxon>
        <taxon>Eubacteriales</taxon>
        <taxon>Clostridiaceae</taxon>
        <taxon>Clostridium</taxon>
    </lineage>
</organism>
<evidence type="ECO:0000313" key="2">
    <source>
        <dbReference type="EMBL" id="NMM61227.1"/>
    </source>
</evidence>
<gene>
    <name evidence="2" type="ORF">HBE96_00620</name>
</gene>
<accession>A0A7Y0EDQ3</accession>